<evidence type="ECO:0000256" key="1">
    <source>
        <dbReference type="ARBA" id="ARBA00022729"/>
    </source>
</evidence>
<comment type="caution">
    <text evidence="3">The sequence shown here is derived from an EMBL/GenBank/DDBJ whole genome shotgun (WGS) entry which is preliminary data.</text>
</comment>
<proteinExistence type="predicted"/>
<feature type="domain" description="RlpA-like protein double-psi beta-barrel" evidence="2">
    <location>
        <begin position="182"/>
        <end position="265"/>
    </location>
</feature>
<sequence>MSIFSSVIAVTELAIVTEVDYRHINIYVDNNGVPYSTGLYIDQTYVTGEAALVGPTSSVDISSAQPTTVAYVTQVANDAGKAAAATASALSESNDENTSENAVTVATSTSATSTAAVLTTSPNVVDITTTDLATSSTAMTTSLEDTTSSATSTAVSVATETSTTSSGETYSGDATYYDVGLGACGITNSDSELVAAMNYEQFDSFGSMSNGNPICGKKAELHYGSKSVVVTIEDKCPGCAYGSIDLSPAAFQQLADESLGRIPITWNWV</sequence>
<dbReference type="Gene3D" id="2.40.40.10">
    <property type="entry name" value="RlpA-like domain"/>
    <property type="match status" value="1"/>
</dbReference>
<dbReference type="AlphaFoldDB" id="A0AAV5RIU4"/>
<dbReference type="Pfam" id="PF03330">
    <property type="entry name" value="DPBB_1"/>
    <property type="match status" value="1"/>
</dbReference>
<protein>
    <recommendedName>
        <fullName evidence="2">RlpA-like protein double-psi beta-barrel domain-containing protein</fullName>
    </recommendedName>
</protein>
<evidence type="ECO:0000313" key="4">
    <source>
        <dbReference type="Proteomes" id="UP001362899"/>
    </source>
</evidence>
<evidence type="ECO:0000313" key="3">
    <source>
        <dbReference type="EMBL" id="GMM51449.1"/>
    </source>
</evidence>
<dbReference type="InterPro" id="IPR036908">
    <property type="entry name" value="RlpA-like_sf"/>
</dbReference>
<name>A0AAV5RIU4_STABA</name>
<dbReference type="PANTHER" id="PTHR31836">
    <property type="match status" value="1"/>
</dbReference>
<dbReference type="InterPro" id="IPR051477">
    <property type="entry name" value="Expansin_CellWall"/>
</dbReference>
<gene>
    <name evidence="3" type="ORF">DASB73_024070</name>
</gene>
<organism evidence="3 4">
    <name type="scientific">Starmerella bacillaris</name>
    <name type="common">Yeast</name>
    <name type="synonym">Candida zemplinina</name>
    <dbReference type="NCBI Taxonomy" id="1247836"/>
    <lineage>
        <taxon>Eukaryota</taxon>
        <taxon>Fungi</taxon>
        <taxon>Dikarya</taxon>
        <taxon>Ascomycota</taxon>
        <taxon>Saccharomycotina</taxon>
        <taxon>Dipodascomycetes</taxon>
        <taxon>Dipodascales</taxon>
        <taxon>Trichomonascaceae</taxon>
        <taxon>Starmerella</taxon>
    </lineage>
</organism>
<keyword evidence="1" id="KW-0732">Signal</keyword>
<dbReference type="Proteomes" id="UP001362899">
    <property type="component" value="Unassembled WGS sequence"/>
</dbReference>
<accession>A0AAV5RIU4</accession>
<dbReference type="SUPFAM" id="SSF50685">
    <property type="entry name" value="Barwin-like endoglucanases"/>
    <property type="match status" value="1"/>
</dbReference>
<dbReference type="CDD" id="cd22191">
    <property type="entry name" value="DPBB_RlpA_EXP_N-like"/>
    <property type="match status" value="1"/>
</dbReference>
<reference evidence="3 4" key="1">
    <citation type="journal article" date="2023" name="Elife">
        <title>Identification of key yeast species and microbe-microbe interactions impacting larval growth of Drosophila in the wild.</title>
        <authorList>
            <person name="Mure A."/>
            <person name="Sugiura Y."/>
            <person name="Maeda R."/>
            <person name="Honda K."/>
            <person name="Sakurai N."/>
            <person name="Takahashi Y."/>
            <person name="Watada M."/>
            <person name="Katoh T."/>
            <person name="Gotoh A."/>
            <person name="Gotoh Y."/>
            <person name="Taniguchi I."/>
            <person name="Nakamura K."/>
            <person name="Hayashi T."/>
            <person name="Katayama T."/>
            <person name="Uemura T."/>
            <person name="Hattori Y."/>
        </authorList>
    </citation>
    <scope>NUCLEOTIDE SEQUENCE [LARGE SCALE GENOMIC DNA]</scope>
    <source>
        <strain evidence="3 4">SB-73</strain>
    </source>
</reference>
<evidence type="ECO:0000259" key="2">
    <source>
        <dbReference type="Pfam" id="PF03330"/>
    </source>
</evidence>
<dbReference type="EMBL" id="BTGC01000005">
    <property type="protein sequence ID" value="GMM51449.1"/>
    <property type="molecule type" value="Genomic_DNA"/>
</dbReference>
<dbReference type="PANTHER" id="PTHR31836:SF28">
    <property type="entry name" value="SRCR DOMAIN-CONTAINING PROTEIN-RELATED"/>
    <property type="match status" value="1"/>
</dbReference>
<dbReference type="InterPro" id="IPR009009">
    <property type="entry name" value="RlpA-like_DPBB"/>
</dbReference>
<keyword evidence="4" id="KW-1185">Reference proteome</keyword>